<dbReference type="GO" id="GO:0001881">
    <property type="term" value="P:receptor recycling"/>
    <property type="evidence" value="ECO:0007669"/>
    <property type="project" value="InterPro"/>
</dbReference>
<reference evidence="2" key="2">
    <citation type="submission" date="2025-08" db="UniProtKB">
        <authorList>
            <consortium name="Ensembl"/>
        </authorList>
    </citation>
    <scope>IDENTIFICATION</scope>
    <source>
        <strain evidence="2">Hd-rR</strain>
    </source>
</reference>
<feature type="compositionally biased region" description="Polar residues" evidence="1">
    <location>
        <begin position="1"/>
        <end position="26"/>
    </location>
</feature>
<dbReference type="InParanoid" id="H2MYI4"/>
<dbReference type="HOGENOM" id="CLU_1026586_0_0_1"/>
<dbReference type="GeneTree" id="ENSGT00940000171216"/>
<feature type="region of interest" description="Disordered" evidence="1">
    <location>
        <begin position="1"/>
        <end position="34"/>
    </location>
</feature>
<reference evidence="2" key="3">
    <citation type="submission" date="2025-09" db="UniProtKB">
        <authorList>
            <consortium name="Ensembl"/>
        </authorList>
    </citation>
    <scope>IDENTIFICATION</scope>
    <source>
        <strain evidence="2">Hd-rR</strain>
    </source>
</reference>
<dbReference type="STRING" id="8090.ENSORLP00000024069"/>
<dbReference type="PANTHER" id="PTHR36682">
    <property type="entry name" value="RAB15 EFFECTOR PROTEIN"/>
    <property type="match status" value="1"/>
</dbReference>
<evidence type="ECO:0000256" key="1">
    <source>
        <dbReference type="SAM" id="MobiDB-lite"/>
    </source>
</evidence>
<organism evidence="2 3">
    <name type="scientific">Oryzias latipes</name>
    <name type="common">Japanese rice fish</name>
    <name type="synonym">Japanese killifish</name>
    <dbReference type="NCBI Taxonomy" id="8090"/>
    <lineage>
        <taxon>Eukaryota</taxon>
        <taxon>Metazoa</taxon>
        <taxon>Chordata</taxon>
        <taxon>Craniata</taxon>
        <taxon>Vertebrata</taxon>
        <taxon>Euteleostomi</taxon>
        <taxon>Actinopterygii</taxon>
        <taxon>Neopterygii</taxon>
        <taxon>Teleostei</taxon>
        <taxon>Neoteleostei</taxon>
        <taxon>Acanthomorphata</taxon>
        <taxon>Ovalentaria</taxon>
        <taxon>Atherinomorphae</taxon>
        <taxon>Beloniformes</taxon>
        <taxon>Adrianichthyidae</taxon>
        <taxon>Oryziinae</taxon>
        <taxon>Oryzias</taxon>
    </lineage>
</organism>
<sequence>MGQKISIPTSNSSKNDAFLLTNNSRPSLDPHTKHQPSIFSMLMKPLITRPDDPVPLISNCISTASARTQEFLLFKDPEAKFQPSPHTLTQVETQDVNINLTDIFNCTAMTPEQQILLGADWVWAILEKPTKNPKTQIAVRVLHLPERDGAKVSPVTAEDCSESIRMAWMESRNKNLCERMVDFCTSIGKDCYALFLFFGRMDDKDNIYGVLSNNFDAVLLQTQGVLYTEALCRLQTVLNSCCCSRQEEMLHNGQSRVFSTDSNSNVYLHKLKVDKGVHLD</sequence>
<proteinExistence type="predicted"/>
<evidence type="ECO:0000313" key="2">
    <source>
        <dbReference type="Ensembl" id="ENSORLP00000024069.2"/>
    </source>
</evidence>
<dbReference type="FunCoup" id="H2MYI4">
    <property type="interactions" value="577"/>
</dbReference>
<dbReference type="AlphaFoldDB" id="H2MYI4"/>
<reference evidence="2 3" key="1">
    <citation type="journal article" date="2007" name="Nature">
        <title>The medaka draft genome and insights into vertebrate genome evolution.</title>
        <authorList>
            <person name="Kasahara M."/>
            <person name="Naruse K."/>
            <person name="Sasaki S."/>
            <person name="Nakatani Y."/>
            <person name="Qu W."/>
            <person name="Ahsan B."/>
            <person name="Yamada T."/>
            <person name="Nagayasu Y."/>
            <person name="Doi K."/>
            <person name="Kasai Y."/>
            <person name="Jindo T."/>
            <person name="Kobayashi D."/>
            <person name="Shimada A."/>
            <person name="Toyoda A."/>
            <person name="Kuroki Y."/>
            <person name="Fujiyama A."/>
            <person name="Sasaki T."/>
            <person name="Shimizu A."/>
            <person name="Asakawa S."/>
            <person name="Shimizu N."/>
            <person name="Hashimoto S."/>
            <person name="Yang J."/>
            <person name="Lee Y."/>
            <person name="Matsushima K."/>
            <person name="Sugano S."/>
            <person name="Sakaizumi M."/>
            <person name="Narita T."/>
            <person name="Ohishi K."/>
            <person name="Haga S."/>
            <person name="Ohta F."/>
            <person name="Nomoto H."/>
            <person name="Nogata K."/>
            <person name="Morishita T."/>
            <person name="Endo T."/>
            <person name="Shin-I T."/>
            <person name="Takeda H."/>
            <person name="Morishita S."/>
            <person name="Kohara Y."/>
        </authorList>
    </citation>
    <scope>NUCLEOTIDE SEQUENCE [LARGE SCALE GENOMIC DNA]</scope>
    <source>
        <strain evidence="2 3">Hd-rR</strain>
    </source>
</reference>
<accession>H2MYI4</accession>
<dbReference type="Pfam" id="PF15208">
    <property type="entry name" value="Rab15_effector"/>
    <property type="match status" value="1"/>
</dbReference>
<dbReference type="Proteomes" id="UP000001038">
    <property type="component" value="Chromosome 6"/>
</dbReference>
<dbReference type="InterPro" id="IPR027985">
    <property type="entry name" value="Rab15_effector"/>
</dbReference>
<evidence type="ECO:0000313" key="3">
    <source>
        <dbReference type="Proteomes" id="UP000001038"/>
    </source>
</evidence>
<dbReference type="eggNOG" id="ENOG502QQ95">
    <property type="taxonomic scope" value="Eukaryota"/>
</dbReference>
<protein>
    <submittedName>
        <fullName evidence="2">Sb:cb470</fullName>
    </submittedName>
</protein>
<dbReference type="PANTHER" id="PTHR36682:SF1">
    <property type="entry name" value="RAB15 EFFECTOR PROTEIN"/>
    <property type="match status" value="1"/>
</dbReference>
<dbReference type="Bgee" id="ENSORLG00000019330">
    <property type="expression patterns" value="Expressed in heart and 10 other cell types or tissues"/>
</dbReference>
<dbReference type="Ensembl" id="ENSORLT00000024070.2">
    <property type="protein sequence ID" value="ENSORLP00000024069.2"/>
    <property type="gene ID" value="ENSORLG00000019330.2"/>
</dbReference>
<keyword evidence="3" id="KW-1185">Reference proteome</keyword>
<name>H2MYI4_ORYLA</name>